<dbReference type="Pfam" id="PF17191">
    <property type="entry name" value="RecG_wedge"/>
    <property type="match status" value="1"/>
</dbReference>
<protein>
    <recommendedName>
        <fullName evidence="2 15">ATP-dependent DNA helicase RecG</fullName>
        <ecNumber evidence="13 15">5.6.2.4</ecNumber>
    </recommendedName>
</protein>
<dbReference type="InterPro" id="IPR001650">
    <property type="entry name" value="Helicase_C-like"/>
</dbReference>
<evidence type="ECO:0000256" key="1">
    <source>
        <dbReference type="ARBA" id="ARBA00007504"/>
    </source>
</evidence>
<dbReference type="GO" id="GO:0043138">
    <property type="term" value="F:3'-5' DNA helicase activity"/>
    <property type="evidence" value="ECO:0007669"/>
    <property type="project" value="UniProtKB-EC"/>
</dbReference>
<dbReference type="GO" id="GO:0016887">
    <property type="term" value="F:ATP hydrolysis activity"/>
    <property type="evidence" value="ECO:0007669"/>
    <property type="project" value="RHEA"/>
</dbReference>
<evidence type="ECO:0000256" key="11">
    <source>
        <dbReference type="ARBA" id="ARBA00023235"/>
    </source>
</evidence>
<dbReference type="Gene3D" id="2.40.50.140">
    <property type="entry name" value="Nucleic acid-binding proteins"/>
    <property type="match status" value="1"/>
</dbReference>
<evidence type="ECO:0000256" key="12">
    <source>
        <dbReference type="ARBA" id="ARBA00034617"/>
    </source>
</evidence>
<dbReference type="InterPro" id="IPR033454">
    <property type="entry name" value="RecG_wedge"/>
</dbReference>
<dbReference type="PANTHER" id="PTHR47964:SF1">
    <property type="entry name" value="ATP-DEPENDENT DNA HELICASE HOMOLOG RECG, CHLOROPLASTIC"/>
    <property type="match status" value="1"/>
</dbReference>
<dbReference type="SUPFAM" id="SSF52540">
    <property type="entry name" value="P-loop containing nucleoside triphosphate hydrolases"/>
    <property type="match status" value="2"/>
</dbReference>
<comment type="catalytic activity">
    <reaction evidence="12 15">
        <text>Couples ATP hydrolysis with the unwinding of duplex DNA by translocating in the 3'-5' direction.</text>
        <dbReference type="EC" id="5.6.2.4"/>
    </reaction>
</comment>
<keyword evidence="7 15" id="KW-0067">ATP-binding</keyword>
<evidence type="ECO:0000256" key="2">
    <source>
        <dbReference type="ARBA" id="ARBA00017846"/>
    </source>
</evidence>
<dbReference type="NCBIfam" id="TIGR00643">
    <property type="entry name" value="recG"/>
    <property type="match status" value="1"/>
</dbReference>
<evidence type="ECO:0000313" key="18">
    <source>
        <dbReference type="EMBL" id="TCQ01688.1"/>
    </source>
</evidence>
<dbReference type="GO" id="GO:0003677">
    <property type="term" value="F:DNA binding"/>
    <property type="evidence" value="ECO:0007669"/>
    <property type="project" value="UniProtKB-KW"/>
</dbReference>
<feature type="domain" description="Helicase C-terminal" evidence="17">
    <location>
        <begin position="453"/>
        <end position="612"/>
    </location>
</feature>
<dbReference type="Pfam" id="PF00271">
    <property type="entry name" value="Helicase_C"/>
    <property type="match status" value="1"/>
</dbReference>
<dbReference type="CDD" id="cd17992">
    <property type="entry name" value="DEXHc_RecG"/>
    <property type="match status" value="1"/>
</dbReference>
<comment type="caution">
    <text evidence="18">The sequence shown here is derived from an EMBL/GenBank/DDBJ whole genome shotgun (WGS) entry which is preliminary data.</text>
</comment>
<evidence type="ECO:0000256" key="4">
    <source>
        <dbReference type="ARBA" id="ARBA00022763"/>
    </source>
</evidence>
<dbReference type="PROSITE" id="PS51194">
    <property type="entry name" value="HELICASE_CTER"/>
    <property type="match status" value="1"/>
</dbReference>
<dbReference type="OrthoDB" id="9804325at2"/>
<keyword evidence="6 15" id="KW-0347">Helicase</keyword>
<comment type="function">
    <text evidence="15">Plays a critical role in recombination and DNA repair. Helps process Holliday junction intermediates to mature products by catalyzing branch migration. Has replication fork regression activity, unwinds stalled or blocked replication forks to make a HJ that can be resolved. Has a DNA unwinding activity characteristic of a DNA helicase with 3'-5' polarity.</text>
</comment>
<evidence type="ECO:0000256" key="13">
    <source>
        <dbReference type="ARBA" id="ARBA00034808"/>
    </source>
</evidence>
<dbReference type="InterPro" id="IPR004609">
    <property type="entry name" value="ATP-dep_DNA_helicase_RecG"/>
</dbReference>
<keyword evidence="19" id="KW-1185">Reference proteome</keyword>
<gene>
    <name evidence="18" type="ORF">EDD79_102429</name>
</gene>
<evidence type="ECO:0000256" key="8">
    <source>
        <dbReference type="ARBA" id="ARBA00023125"/>
    </source>
</evidence>
<dbReference type="SMART" id="SM00487">
    <property type="entry name" value="DEXDc"/>
    <property type="match status" value="1"/>
</dbReference>
<evidence type="ECO:0000256" key="9">
    <source>
        <dbReference type="ARBA" id="ARBA00023172"/>
    </source>
</evidence>
<dbReference type="SUPFAM" id="SSF50249">
    <property type="entry name" value="Nucleic acid-binding proteins"/>
    <property type="match status" value="1"/>
</dbReference>
<keyword evidence="5 15" id="KW-0378">Hydrolase</keyword>
<organism evidence="18 19">
    <name type="scientific">Serpentinicella alkaliphila</name>
    <dbReference type="NCBI Taxonomy" id="1734049"/>
    <lineage>
        <taxon>Bacteria</taxon>
        <taxon>Bacillati</taxon>
        <taxon>Bacillota</taxon>
        <taxon>Clostridia</taxon>
        <taxon>Peptostreptococcales</taxon>
        <taxon>Natronincolaceae</taxon>
        <taxon>Serpentinicella</taxon>
    </lineage>
</organism>
<dbReference type="CDD" id="cd04488">
    <property type="entry name" value="RecG_wedge_OBF"/>
    <property type="match status" value="1"/>
</dbReference>
<evidence type="ECO:0000256" key="5">
    <source>
        <dbReference type="ARBA" id="ARBA00022801"/>
    </source>
</evidence>
<keyword evidence="8" id="KW-0238">DNA-binding</keyword>
<dbReference type="Proteomes" id="UP000295504">
    <property type="component" value="Unassembled WGS sequence"/>
</dbReference>
<evidence type="ECO:0000256" key="14">
    <source>
        <dbReference type="ARBA" id="ARBA00048988"/>
    </source>
</evidence>
<evidence type="ECO:0000256" key="3">
    <source>
        <dbReference type="ARBA" id="ARBA00022741"/>
    </source>
</evidence>
<dbReference type="PANTHER" id="PTHR47964">
    <property type="entry name" value="ATP-DEPENDENT DNA HELICASE HOMOLOG RECG, CHLOROPLASTIC"/>
    <property type="match status" value="1"/>
</dbReference>
<dbReference type="EC" id="5.6.2.4" evidence="13 15"/>
<dbReference type="SMART" id="SM00490">
    <property type="entry name" value="HELICc"/>
    <property type="match status" value="2"/>
</dbReference>
<dbReference type="Pfam" id="PF00270">
    <property type="entry name" value="DEAD"/>
    <property type="match status" value="1"/>
</dbReference>
<comment type="catalytic activity">
    <reaction evidence="14 15">
        <text>ATP + H2O = ADP + phosphate + H(+)</text>
        <dbReference type="Rhea" id="RHEA:13065"/>
        <dbReference type="ChEBI" id="CHEBI:15377"/>
        <dbReference type="ChEBI" id="CHEBI:15378"/>
        <dbReference type="ChEBI" id="CHEBI:30616"/>
        <dbReference type="ChEBI" id="CHEBI:43474"/>
        <dbReference type="ChEBI" id="CHEBI:456216"/>
        <dbReference type="EC" id="5.6.2.4"/>
    </reaction>
</comment>
<evidence type="ECO:0000259" key="16">
    <source>
        <dbReference type="PROSITE" id="PS51192"/>
    </source>
</evidence>
<reference evidence="18 19" key="1">
    <citation type="submission" date="2019-03" db="EMBL/GenBank/DDBJ databases">
        <title>Genomic Encyclopedia of Type Strains, Phase IV (KMG-IV): sequencing the most valuable type-strain genomes for metagenomic binning, comparative biology and taxonomic classification.</title>
        <authorList>
            <person name="Goeker M."/>
        </authorList>
    </citation>
    <scope>NUCLEOTIDE SEQUENCE [LARGE SCALE GENOMIC DNA]</scope>
    <source>
        <strain evidence="18 19">DSM 100013</strain>
    </source>
</reference>
<evidence type="ECO:0000259" key="17">
    <source>
        <dbReference type="PROSITE" id="PS51194"/>
    </source>
</evidence>
<keyword evidence="11" id="KW-0413">Isomerase</keyword>
<feature type="domain" description="Helicase ATP-binding" evidence="16">
    <location>
        <begin position="273"/>
        <end position="434"/>
    </location>
</feature>
<dbReference type="PROSITE" id="PS51192">
    <property type="entry name" value="HELICASE_ATP_BIND_1"/>
    <property type="match status" value="1"/>
</dbReference>
<dbReference type="NCBIfam" id="NF008168">
    <property type="entry name" value="PRK10917.2-2"/>
    <property type="match status" value="1"/>
</dbReference>
<dbReference type="NCBIfam" id="NF008165">
    <property type="entry name" value="PRK10917.1-3"/>
    <property type="match status" value="1"/>
</dbReference>
<name>A0A4R2TEC8_9FIRM</name>
<dbReference type="GO" id="GO:0005524">
    <property type="term" value="F:ATP binding"/>
    <property type="evidence" value="ECO:0007669"/>
    <property type="project" value="UniProtKB-KW"/>
</dbReference>
<keyword evidence="9 15" id="KW-0233">DNA recombination</keyword>
<dbReference type="InterPro" id="IPR027417">
    <property type="entry name" value="P-loop_NTPase"/>
</dbReference>
<dbReference type="Gene3D" id="3.40.50.300">
    <property type="entry name" value="P-loop containing nucleotide triphosphate hydrolases"/>
    <property type="match status" value="2"/>
</dbReference>
<evidence type="ECO:0000256" key="7">
    <source>
        <dbReference type="ARBA" id="ARBA00022840"/>
    </source>
</evidence>
<keyword evidence="4 15" id="KW-0227">DNA damage</keyword>
<proteinExistence type="inferred from homology"/>
<dbReference type="GO" id="GO:0006310">
    <property type="term" value="P:DNA recombination"/>
    <property type="evidence" value="ECO:0007669"/>
    <property type="project" value="UniProtKB-UniRule"/>
</dbReference>
<dbReference type="RefSeq" id="WP_132848813.1">
    <property type="nucleotide sequence ID" value="NZ_CP058648.1"/>
</dbReference>
<keyword evidence="3 15" id="KW-0547">Nucleotide-binding</keyword>
<accession>A0A4R2TEC8</accession>
<dbReference type="GO" id="GO:0006281">
    <property type="term" value="P:DNA repair"/>
    <property type="evidence" value="ECO:0007669"/>
    <property type="project" value="UniProtKB-UniRule"/>
</dbReference>
<dbReference type="Pfam" id="PF19833">
    <property type="entry name" value="RecG_dom3_C"/>
    <property type="match status" value="1"/>
</dbReference>
<dbReference type="InterPro" id="IPR045562">
    <property type="entry name" value="RecG_dom3_C"/>
</dbReference>
<dbReference type="EMBL" id="SLYC01000024">
    <property type="protein sequence ID" value="TCQ01688.1"/>
    <property type="molecule type" value="Genomic_DNA"/>
</dbReference>
<dbReference type="AlphaFoldDB" id="A0A4R2TEC8"/>
<dbReference type="InterPro" id="IPR047112">
    <property type="entry name" value="RecG/Mfd"/>
</dbReference>
<evidence type="ECO:0000313" key="19">
    <source>
        <dbReference type="Proteomes" id="UP000295504"/>
    </source>
</evidence>
<evidence type="ECO:0000256" key="10">
    <source>
        <dbReference type="ARBA" id="ARBA00023204"/>
    </source>
</evidence>
<dbReference type="InterPro" id="IPR011545">
    <property type="entry name" value="DEAD/DEAH_box_helicase_dom"/>
</dbReference>
<comment type="similarity">
    <text evidence="1 15">Belongs to the helicase family. RecG subfamily.</text>
</comment>
<keyword evidence="10 15" id="KW-0234">DNA repair</keyword>
<dbReference type="InterPro" id="IPR014001">
    <property type="entry name" value="Helicase_ATP-bd"/>
</dbReference>
<dbReference type="InterPro" id="IPR012340">
    <property type="entry name" value="NA-bd_OB-fold"/>
</dbReference>
<evidence type="ECO:0000256" key="6">
    <source>
        <dbReference type="ARBA" id="ARBA00022806"/>
    </source>
</evidence>
<evidence type="ECO:0000256" key="15">
    <source>
        <dbReference type="RuleBase" id="RU363016"/>
    </source>
</evidence>
<sequence length="681" mass="77164">MFNLKNSIGEIRGIGPKKTSKFIRLNKFTIADLLYYFPRDYIIKDDSKKIKDLNENDVVSIVVEVATQCVSKRTYKGLTITKFLVSDDTGSIWVTIFNRSYISKQVKLGDDIRISGKVTRGSGSLEFTNPNIEFNNISREVSLITPVYSTTEGLTQADILKIQKEVIDKYSKEVKEFIPDDIRAEEKLCNIGFALENIHFPSSIKNLKLARYRLIFEEFFLLQLSLMKMKKHTLNEFIGKALINNEGIDSFISSLPFELTESQLKILDEIFLDLESTKSMNRLVQGDVGSGKTIVAIIALLKCIINNCQGAFMAPTEILAEQHFNIIESLLKPLDINVGLLTGKLKKSSKEELLQNIKNGDVQVVVGTHALIQENVVFKDLALVITDEQHRFGVRQRAILSNKGDNPHVLVMSATPIPRTLALILYGDLDISIIDQLPKGRKKIKTKAVSMENKYRVYDSIKKELDLGRQAYVVCPLVEESEAIDAQSVTEKVEELKIYFPKYEIGILHGKMNSAEKDEIMLRFKNNEIHILVATTVIEVGIDVPNSTIILIENAERFGLAQLHQLRGRVGRGSEQSYCFLLYKSKNKISEQRLKIMEETTDGFIISEKDLELRGPGDFFGIRQHGIMEFKIANVFKHIKILKKVQNRVELILKEDPLLTLEKYPALGSVIKDKLLNFDGI</sequence>